<evidence type="ECO:0000256" key="3">
    <source>
        <dbReference type="ARBA" id="ARBA00022989"/>
    </source>
</evidence>
<evidence type="ECO:0000256" key="4">
    <source>
        <dbReference type="ARBA" id="ARBA00023136"/>
    </source>
</evidence>
<feature type="compositionally biased region" description="Low complexity" evidence="5">
    <location>
        <begin position="28"/>
        <end position="47"/>
    </location>
</feature>
<gene>
    <name evidence="7" type="ORF">T440DRAFT_160281</name>
</gene>
<keyword evidence="2" id="KW-0812">Transmembrane</keyword>
<organism evidence="7 8">
    <name type="scientific">Plenodomus tracheiphilus IPT5</name>
    <dbReference type="NCBI Taxonomy" id="1408161"/>
    <lineage>
        <taxon>Eukaryota</taxon>
        <taxon>Fungi</taxon>
        <taxon>Dikarya</taxon>
        <taxon>Ascomycota</taxon>
        <taxon>Pezizomycotina</taxon>
        <taxon>Dothideomycetes</taxon>
        <taxon>Pleosporomycetidae</taxon>
        <taxon>Pleosporales</taxon>
        <taxon>Pleosporineae</taxon>
        <taxon>Leptosphaeriaceae</taxon>
        <taxon>Plenodomus</taxon>
    </lineage>
</organism>
<dbReference type="AlphaFoldDB" id="A0A6A7BML0"/>
<reference evidence="7" key="1">
    <citation type="submission" date="2020-01" db="EMBL/GenBank/DDBJ databases">
        <authorList>
            <consortium name="DOE Joint Genome Institute"/>
            <person name="Haridas S."/>
            <person name="Albert R."/>
            <person name="Binder M."/>
            <person name="Bloem J."/>
            <person name="Labutti K."/>
            <person name="Salamov A."/>
            <person name="Andreopoulos B."/>
            <person name="Baker S.E."/>
            <person name="Barry K."/>
            <person name="Bills G."/>
            <person name="Bluhm B.H."/>
            <person name="Cannon C."/>
            <person name="Castanera R."/>
            <person name="Culley D.E."/>
            <person name="Daum C."/>
            <person name="Ezra D."/>
            <person name="Gonzalez J.B."/>
            <person name="Henrissat B."/>
            <person name="Kuo A."/>
            <person name="Liang C."/>
            <person name="Lipzen A."/>
            <person name="Lutzoni F."/>
            <person name="Magnuson J."/>
            <person name="Mondo S."/>
            <person name="Nolan M."/>
            <person name="Ohm R."/>
            <person name="Pangilinan J."/>
            <person name="Park H.-J."/>
            <person name="Ramirez L."/>
            <person name="Alfaro M."/>
            <person name="Sun H."/>
            <person name="Tritt A."/>
            <person name="Yoshinaga Y."/>
            <person name="Zwiers L.-H."/>
            <person name="Turgeon B.G."/>
            <person name="Goodwin S.B."/>
            <person name="Spatafora J.W."/>
            <person name="Crous P.W."/>
            <person name="Grigoriev I.V."/>
        </authorList>
    </citation>
    <scope>NUCLEOTIDE SEQUENCE</scope>
    <source>
        <strain evidence="7">IPT5</strain>
    </source>
</reference>
<feature type="compositionally biased region" description="Acidic residues" evidence="5">
    <location>
        <begin position="91"/>
        <end position="106"/>
    </location>
</feature>
<dbReference type="EMBL" id="MU006290">
    <property type="protein sequence ID" value="KAF2855669.1"/>
    <property type="molecule type" value="Genomic_DNA"/>
</dbReference>
<dbReference type="InterPro" id="IPR012919">
    <property type="entry name" value="SUN_dom"/>
</dbReference>
<dbReference type="OrthoDB" id="342281at2759"/>
<dbReference type="PANTHER" id="PTHR12911">
    <property type="entry name" value="SAD1/UNC-84-LIKE PROTEIN-RELATED"/>
    <property type="match status" value="1"/>
</dbReference>
<evidence type="ECO:0000256" key="1">
    <source>
        <dbReference type="ARBA" id="ARBA00004370"/>
    </source>
</evidence>
<feature type="domain" description="SUN" evidence="6">
    <location>
        <begin position="583"/>
        <end position="767"/>
    </location>
</feature>
<feature type="region of interest" description="Disordered" evidence="5">
    <location>
        <begin position="222"/>
        <end position="255"/>
    </location>
</feature>
<dbReference type="GO" id="GO:0034993">
    <property type="term" value="C:meiotic nuclear membrane microtubule tethering complex"/>
    <property type="evidence" value="ECO:0007669"/>
    <property type="project" value="TreeGrafter"/>
</dbReference>
<dbReference type="InterPro" id="IPR045119">
    <property type="entry name" value="SUN1-5"/>
</dbReference>
<keyword evidence="8" id="KW-1185">Reference proteome</keyword>
<keyword evidence="3" id="KW-1133">Transmembrane helix</keyword>
<evidence type="ECO:0000256" key="5">
    <source>
        <dbReference type="SAM" id="MobiDB-lite"/>
    </source>
</evidence>
<accession>A0A6A7BML0</accession>
<comment type="subcellular location">
    <subcellularLocation>
        <location evidence="1">Membrane</location>
    </subcellularLocation>
</comment>
<feature type="region of interest" description="Disordered" evidence="5">
    <location>
        <begin position="1"/>
        <end position="64"/>
    </location>
</feature>
<evidence type="ECO:0000256" key="2">
    <source>
        <dbReference type="ARBA" id="ARBA00022692"/>
    </source>
</evidence>
<feature type="region of interest" description="Disordered" evidence="5">
    <location>
        <begin position="81"/>
        <end position="189"/>
    </location>
</feature>
<evidence type="ECO:0000259" key="6">
    <source>
        <dbReference type="PROSITE" id="PS51469"/>
    </source>
</evidence>
<dbReference type="PROSITE" id="PS51469">
    <property type="entry name" value="SUN"/>
    <property type="match status" value="1"/>
</dbReference>
<evidence type="ECO:0000313" key="7">
    <source>
        <dbReference type="EMBL" id="KAF2855669.1"/>
    </source>
</evidence>
<proteinExistence type="predicted"/>
<dbReference type="Gene3D" id="2.60.120.260">
    <property type="entry name" value="Galactose-binding domain-like"/>
    <property type="match status" value="1"/>
</dbReference>
<protein>
    <submittedName>
        <fullName evidence="7">SAD1 protein</fullName>
    </submittedName>
</protein>
<dbReference type="Pfam" id="PF07738">
    <property type="entry name" value="Sad1_UNC"/>
    <property type="match status" value="1"/>
</dbReference>
<evidence type="ECO:0000313" key="8">
    <source>
        <dbReference type="Proteomes" id="UP000799423"/>
    </source>
</evidence>
<sequence>MSQLGNTGAPTPRRSGRISNKASSIAETAVTTVTTGGTRLRRTGPLTKVKARKSNAYGASGRVGAAEELSVTATGFAQAFQNQRGDAFARDDEDNDDDDEDDDSVDELAAPTPRMSGARNGRVPASSPPRSPSLAPQVPSMSAPGLSFLQSEDTPASEDDLATSVGNTSKSFGPLHEAGMLGQSDPSIRPHLRFSSPQGSLEPTPVVQKSTARRNIHLQARSLGASQIKVPLQGQSPPPVRPSYLQTPAPGRTNGADIARRRAIDESVDALFAEEQARLLRDGPPQPRPQQQPRERRRHVNSPRAVDDWLGNVELPQKDEVEWPWRKYLTWAFWAIAATILIGWLMHSMTSPTPSGSGANTNTPGLFSAVNARVSYTMGRIAKLVQPPPTIEEEIAAFRAGDDNIMWRRMYTMNEQFESRINGVHSTIDELRNELPDLLIVRRHEDGRSEISDDFWQALQSKLRSQGDDTEWLEYLKQTRQKLDDIFDNSVDRDDTKTRPQAVSKQEFLEIIDNRFREISTRVNENIEEAFKSQAEQFKSLISAEAKKAMIDNVRLQSLAQTNLVANYELSLKAPNYFSTGLGAVVEPQLTSATRLDRPRWFTAFAHRLALAPLRNPPSAALTEWKQPGDCWCSAPNIHGGAQSQLTVSLGRPMTPKKVTIEHVPMSMVPARDVSNAPRSMEMWVETDEPIKSYYSQRHQGICGEGLPGWKCLGTFKYNIHASNHLQTFDLSGEPSAPIKRAMLRVTSNWGADHTCLYQVRLHGDDAMEDYEYQVRLND</sequence>
<feature type="region of interest" description="Disordered" evidence="5">
    <location>
        <begin position="277"/>
        <end position="303"/>
    </location>
</feature>
<dbReference type="PANTHER" id="PTHR12911:SF8">
    <property type="entry name" value="KLAROID PROTEIN-RELATED"/>
    <property type="match status" value="1"/>
</dbReference>
<name>A0A6A7BML0_9PLEO</name>
<feature type="compositionally biased region" description="Polar residues" evidence="5">
    <location>
        <begin position="17"/>
        <end position="26"/>
    </location>
</feature>
<dbReference type="Proteomes" id="UP000799423">
    <property type="component" value="Unassembled WGS sequence"/>
</dbReference>
<dbReference type="GO" id="GO:0043495">
    <property type="term" value="F:protein-membrane adaptor activity"/>
    <property type="evidence" value="ECO:0007669"/>
    <property type="project" value="TreeGrafter"/>
</dbReference>
<keyword evidence="4" id="KW-0472">Membrane</keyword>